<dbReference type="RefSeq" id="WP_272005787.1">
    <property type="nucleotide sequence ID" value="NZ_JAQNDN010000022.1"/>
</dbReference>
<protein>
    <submittedName>
        <fullName evidence="1">Uncharacterized protein</fullName>
    </submittedName>
</protein>
<evidence type="ECO:0000313" key="2">
    <source>
        <dbReference type="Proteomes" id="UP001217838"/>
    </source>
</evidence>
<accession>A0ABT5BGA4</accession>
<evidence type="ECO:0000313" key="1">
    <source>
        <dbReference type="EMBL" id="MDC0673171.1"/>
    </source>
</evidence>
<comment type="caution">
    <text evidence="1">The sequence shown here is derived from an EMBL/GenBank/DDBJ whole genome shotgun (WGS) entry which is preliminary data.</text>
</comment>
<keyword evidence="2" id="KW-1185">Reference proteome</keyword>
<name>A0ABT5BGA4_9BACT</name>
<sequence>MGVLSCDGEDILLPDAETRYQTKYIDIAPLSDLSVCAGTRAMMDAHIEHMLTRLGLGLTRRLKMYLADPESSDLWEWCGESDGSLPSRGCYIFASDIVVTSVTPIPHELVHAVTVERGSSWWLEGIANAFSSVVPVPDFAPGWDDLRGESGHLSRWLVERYGGETYMRLYAKTPPGADQGTVETAVREVLGVEFDDLLSEYAATAAYVYPDHWSCFVAPGTLEAPWRDDAWEYEIRLDCDQENTFSNADKDRITARIPVTIPREGPYRFIADHPDAELFIQPCLSEPRMEPTPEGYSWPERVLWNGGGSTLEAGPHVLLVNIPAGEPTTIRLAGYFSIR</sequence>
<organism evidence="1 2">
    <name type="scientific">Nannocystis radixulma</name>
    <dbReference type="NCBI Taxonomy" id="2995305"/>
    <lineage>
        <taxon>Bacteria</taxon>
        <taxon>Pseudomonadati</taxon>
        <taxon>Myxococcota</taxon>
        <taxon>Polyangia</taxon>
        <taxon>Nannocystales</taxon>
        <taxon>Nannocystaceae</taxon>
        <taxon>Nannocystis</taxon>
    </lineage>
</organism>
<gene>
    <name evidence="1" type="ORF">POL58_35790</name>
</gene>
<proteinExistence type="predicted"/>
<dbReference type="Proteomes" id="UP001217838">
    <property type="component" value="Unassembled WGS sequence"/>
</dbReference>
<dbReference type="EMBL" id="JAQNDN010000022">
    <property type="protein sequence ID" value="MDC0673171.1"/>
    <property type="molecule type" value="Genomic_DNA"/>
</dbReference>
<reference evidence="1 2" key="1">
    <citation type="submission" date="2022-11" db="EMBL/GenBank/DDBJ databases">
        <title>Minimal conservation of predation-associated metabolite biosynthetic gene clusters underscores biosynthetic potential of Myxococcota including descriptions for ten novel species: Archangium lansinium sp. nov., Myxococcus landrumus sp. nov., Nannocystis bai.</title>
        <authorList>
            <person name="Ahearne A."/>
            <person name="Stevens C."/>
            <person name="Dowd S."/>
        </authorList>
    </citation>
    <scope>NUCLEOTIDE SEQUENCE [LARGE SCALE GENOMIC DNA]</scope>
    <source>
        <strain evidence="1 2">NCELM</strain>
    </source>
</reference>